<dbReference type="EMBL" id="LT934111">
    <property type="protein sequence ID" value="VAH03388.1"/>
    <property type="molecule type" value="Genomic_DNA"/>
</dbReference>
<dbReference type="FunFam" id="1.10.10.60:FF:000016">
    <property type="entry name" value="Transcriptional activator Myb isoform A"/>
    <property type="match status" value="1"/>
</dbReference>
<dbReference type="AlphaFoldDB" id="A0A9R0Q4X3"/>
<sequence>MTSDKGRTSKKAAEGSPSALAVPDGRASSGPQKGQLSNGRTTGPARRSTKGNWTLEEDDILRKAVEIHNGKNWKKIAECFPDRTDVQCLHRWQKVLNPELVKGPWSKEEDDIIIQMVKKYGPTKWSTIAQALSGRIGKQCRERWHNHLNPGINKDAWTQEEEIRLIQAHHIYGNKWAELSKFLPGRRTMQ</sequence>
<feature type="domain" description="Myb-like" evidence="8">
    <location>
        <begin position="149"/>
        <end position="190"/>
    </location>
</feature>
<dbReference type="SMART" id="SM00717">
    <property type="entry name" value="SANT"/>
    <property type="match status" value="3"/>
</dbReference>
<evidence type="ECO:0000256" key="6">
    <source>
        <dbReference type="ARBA" id="ARBA00023242"/>
    </source>
</evidence>
<feature type="domain" description="SANT" evidence="9">
    <location>
        <begin position="152"/>
        <end position="190"/>
    </location>
</feature>
<evidence type="ECO:0000259" key="9">
    <source>
        <dbReference type="PROSITE" id="PS51293"/>
    </source>
</evidence>
<feature type="domain" description="HTH myb-type" evidence="10">
    <location>
        <begin position="50"/>
        <end position="96"/>
    </location>
</feature>
<organism evidence="11 12">
    <name type="scientific">Triticum turgidum subsp. durum</name>
    <name type="common">Durum wheat</name>
    <name type="synonym">Triticum durum</name>
    <dbReference type="NCBI Taxonomy" id="4567"/>
    <lineage>
        <taxon>Eukaryota</taxon>
        <taxon>Viridiplantae</taxon>
        <taxon>Streptophyta</taxon>
        <taxon>Embryophyta</taxon>
        <taxon>Tracheophyta</taxon>
        <taxon>Spermatophyta</taxon>
        <taxon>Magnoliopsida</taxon>
        <taxon>Liliopsida</taxon>
        <taxon>Poales</taxon>
        <taxon>Poaceae</taxon>
        <taxon>BOP clade</taxon>
        <taxon>Pooideae</taxon>
        <taxon>Triticodae</taxon>
        <taxon>Triticeae</taxon>
        <taxon>Triticinae</taxon>
        <taxon>Triticum</taxon>
    </lineage>
</organism>
<evidence type="ECO:0000256" key="3">
    <source>
        <dbReference type="ARBA" id="ARBA00023015"/>
    </source>
</evidence>
<feature type="compositionally biased region" description="Polar residues" evidence="7">
    <location>
        <begin position="29"/>
        <end position="41"/>
    </location>
</feature>
<dbReference type="InterPro" id="IPR050560">
    <property type="entry name" value="MYB_TF"/>
</dbReference>
<dbReference type="InterPro" id="IPR001005">
    <property type="entry name" value="SANT/Myb"/>
</dbReference>
<feature type="domain" description="Myb-like" evidence="8">
    <location>
        <begin position="45"/>
        <end position="96"/>
    </location>
</feature>
<dbReference type="InterPro" id="IPR017884">
    <property type="entry name" value="SANT_dom"/>
</dbReference>
<evidence type="ECO:0000256" key="7">
    <source>
        <dbReference type="SAM" id="MobiDB-lite"/>
    </source>
</evidence>
<keyword evidence="2" id="KW-0677">Repeat</keyword>
<dbReference type="InterPro" id="IPR017930">
    <property type="entry name" value="Myb_dom"/>
</dbReference>
<feature type="region of interest" description="Disordered" evidence="7">
    <location>
        <begin position="1"/>
        <end position="54"/>
    </location>
</feature>
<proteinExistence type="predicted"/>
<dbReference type="PROSITE" id="PS51293">
    <property type="entry name" value="SANT"/>
    <property type="match status" value="1"/>
</dbReference>
<dbReference type="CDD" id="cd00167">
    <property type="entry name" value="SANT"/>
    <property type="match status" value="3"/>
</dbReference>
<dbReference type="PANTHER" id="PTHR45614:SF123">
    <property type="entry name" value="MYB DNA-BINDING DOMAIN SUPERFAMILY PROTEIN-RELATED"/>
    <property type="match status" value="1"/>
</dbReference>
<evidence type="ECO:0000313" key="12">
    <source>
        <dbReference type="Proteomes" id="UP000324705"/>
    </source>
</evidence>
<dbReference type="Proteomes" id="UP000324705">
    <property type="component" value="Chromosome 1A"/>
</dbReference>
<keyword evidence="12" id="KW-1185">Reference proteome</keyword>
<name>A0A9R0Q4X3_TRITD</name>
<comment type="subcellular location">
    <subcellularLocation>
        <location evidence="1">Nucleus</location>
    </subcellularLocation>
</comment>
<dbReference type="Gene3D" id="1.10.10.60">
    <property type="entry name" value="Homeodomain-like"/>
    <property type="match status" value="3"/>
</dbReference>
<keyword evidence="6" id="KW-0539">Nucleus</keyword>
<evidence type="ECO:0000259" key="10">
    <source>
        <dbReference type="PROSITE" id="PS51294"/>
    </source>
</evidence>
<keyword evidence="3" id="KW-0805">Transcription regulation</keyword>
<dbReference type="GO" id="GO:0005634">
    <property type="term" value="C:nucleus"/>
    <property type="evidence" value="ECO:0007669"/>
    <property type="project" value="UniProtKB-SubCell"/>
</dbReference>
<dbReference type="PANTHER" id="PTHR45614">
    <property type="entry name" value="MYB PROTEIN-RELATED"/>
    <property type="match status" value="1"/>
</dbReference>
<protein>
    <submittedName>
        <fullName evidence="11">Uncharacterized protein</fullName>
    </submittedName>
</protein>
<dbReference type="Pfam" id="PF00249">
    <property type="entry name" value="Myb_DNA-binding"/>
    <property type="match status" value="1"/>
</dbReference>
<keyword evidence="4" id="KW-0238">DNA-binding</keyword>
<feature type="compositionally biased region" description="Basic and acidic residues" evidence="7">
    <location>
        <begin position="1"/>
        <end position="13"/>
    </location>
</feature>
<dbReference type="GO" id="GO:0000981">
    <property type="term" value="F:DNA-binding transcription factor activity, RNA polymerase II-specific"/>
    <property type="evidence" value="ECO:0007669"/>
    <property type="project" value="TreeGrafter"/>
</dbReference>
<gene>
    <name evidence="11" type="ORF">TRITD_1Av1G063980</name>
</gene>
<dbReference type="Pfam" id="PF13921">
    <property type="entry name" value="Myb_DNA-bind_6"/>
    <property type="match status" value="1"/>
</dbReference>
<evidence type="ECO:0000256" key="4">
    <source>
        <dbReference type="ARBA" id="ARBA00023125"/>
    </source>
</evidence>
<evidence type="ECO:0000259" key="8">
    <source>
        <dbReference type="PROSITE" id="PS50090"/>
    </source>
</evidence>
<dbReference type="PROSITE" id="PS51294">
    <property type="entry name" value="HTH_MYB"/>
    <property type="match status" value="3"/>
</dbReference>
<accession>A0A9R0Q4X3</accession>
<reference evidence="11 12" key="1">
    <citation type="submission" date="2017-09" db="EMBL/GenBank/DDBJ databases">
        <authorList>
            <consortium name="International Durum Wheat Genome Sequencing Consortium (IDWGSC)"/>
            <person name="Milanesi L."/>
        </authorList>
    </citation>
    <scope>NUCLEOTIDE SEQUENCE [LARGE SCALE GENOMIC DNA]</scope>
    <source>
        <strain evidence="12">cv. Svevo</strain>
    </source>
</reference>
<dbReference type="Gramene" id="TRITD1Av1G063980.2">
    <property type="protein sequence ID" value="TRITD1Av1G063980.2"/>
    <property type="gene ID" value="TRITD1Av1G063980"/>
</dbReference>
<evidence type="ECO:0000256" key="5">
    <source>
        <dbReference type="ARBA" id="ARBA00023163"/>
    </source>
</evidence>
<evidence type="ECO:0000256" key="1">
    <source>
        <dbReference type="ARBA" id="ARBA00004123"/>
    </source>
</evidence>
<dbReference type="SUPFAM" id="SSF46689">
    <property type="entry name" value="Homeodomain-like"/>
    <property type="match status" value="2"/>
</dbReference>
<keyword evidence="5" id="KW-0804">Transcription</keyword>
<dbReference type="PROSITE" id="PS50090">
    <property type="entry name" value="MYB_LIKE"/>
    <property type="match status" value="3"/>
</dbReference>
<feature type="domain" description="HTH myb-type" evidence="10">
    <location>
        <begin position="97"/>
        <end position="152"/>
    </location>
</feature>
<dbReference type="InterPro" id="IPR009057">
    <property type="entry name" value="Homeodomain-like_sf"/>
</dbReference>
<evidence type="ECO:0000256" key="2">
    <source>
        <dbReference type="ARBA" id="ARBA00022737"/>
    </source>
</evidence>
<dbReference type="GO" id="GO:0000978">
    <property type="term" value="F:RNA polymerase II cis-regulatory region sequence-specific DNA binding"/>
    <property type="evidence" value="ECO:0007669"/>
    <property type="project" value="TreeGrafter"/>
</dbReference>
<evidence type="ECO:0000313" key="11">
    <source>
        <dbReference type="EMBL" id="VAH03388.1"/>
    </source>
</evidence>
<dbReference type="FunFam" id="1.10.10.60:FF:000010">
    <property type="entry name" value="Transcriptional activator Myb isoform A"/>
    <property type="match status" value="1"/>
</dbReference>
<feature type="domain" description="HTH myb-type" evidence="10">
    <location>
        <begin position="153"/>
        <end position="190"/>
    </location>
</feature>
<feature type="domain" description="Myb-like" evidence="8">
    <location>
        <begin position="97"/>
        <end position="148"/>
    </location>
</feature>